<proteinExistence type="predicted"/>
<dbReference type="EMBL" id="CP032125">
    <property type="protein sequence ID" value="AXX97823.1"/>
    <property type="molecule type" value="Genomic_DNA"/>
</dbReference>
<dbReference type="RefSeq" id="WP_118942480.1">
    <property type="nucleotide sequence ID" value="NZ_CP032125.1"/>
</dbReference>
<keyword evidence="1" id="KW-1133">Transmembrane helix</keyword>
<name>A0A347UG45_9RHOB</name>
<keyword evidence="3" id="KW-1185">Reference proteome</keyword>
<feature type="transmembrane region" description="Helical" evidence="1">
    <location>
        <begin position="12"/>
        <end position="33"/>
    </location>
</feature>
<dbReference type="Proteomes" id="UP000261704">
    <property type="component" value="Chromosome"/>
</dbReference>
<dbReference type="AlphaFoldDB" id="A0A347UG45"/>
<dbReference type="OrthoDB" id="8450449at2"/>
<dbReference type="KEGG" id="pamo:BAR1_07705"/>
<evidence type="ECO:0000313" key="2">
    <source>
        <dbReference type="EMBL" id="AXX97823.1"/>
    </source>
</evidence>
<sequence length="179" mass="19654">MPIDFSNFPISPSVFLGVGVYAVIHVFGAGSFVNDREMAKMKWPAICEANLQADISARREPPPVTVVPELDCQSTFGLLFGRDGQDLCRNYGNFEIPIPGANALREQERRAREADDRRIERAASQAGSRCECATAVYQAEQIIPLAIYSGSARAIVPPQVRNIQSELTRALRSPQCASE</sequence>
<protein>
    <submittedName>
        <fullName evidence="2">Uncharacterized protein</fullName>
    </submittedName>
</protein>
<organism evidence="2 3">
    <name type="scientific">Profundibacter amoris</name>
    <dbReference type="NCBI Taxonomy" id="2171755"/>
    <lineage>
        <taxon>Bacteria</taxon>
        <taxon>Pseudomonadati</taxon>
        <taxon>Pseudomonadota</taxon>
        <taxon>Alphaproteobacteria</taxon>
        <taxon>Rhodobacterales</taxon>
        <taxon>Paracoccaceae</taxon>
        <taxon>Profundibacter</taxon>
    </lineage>
</organism>
<accession>A0A347UG45</accession>
<evidence type="ECO:0000256" key="1">
    <source>
        <dbReference type="SAM" id="Phobius"/>
    </source>
</evidence>
<keyword evidence="1" id="KW-0472">Membrane</keyword>
<evidence type="ECO:0000313" key="3">
    <source>
        <dbReference type="Proteomes" id="UP000261704"/>
    </source>
</evidence>
<reference evidence="2 3" key="1">
    <citation type="submission" date="2018-09" db="EMBL/GenBank/DDBJ databases">
        <title>Profundibacter amoris BAR1 gen. nov., sp. nov., a new member of the Roseobacter clade isolated at Lokis Castle Vent Field on the Arctic Mid-Oceanic Ridge.</title>
        <authorList>
            <person name="Le Moine Bauer S."/>
            <person name="Sjoeberg A.G."/>
            <person name="L'Haridon S."/>
            <person name="Stokke R."/>
            <person name="Roalkvam I."/>
            <person name="Steen I.H."/>
            <person name="Dahle H."/>
        </authorList>
    </citation>
    <scope>NUCLEOTIDE SEQUENCE [LARGE SCALE GENOMIC DNA]</scope>
    <source>
        <strain evidence="2 3">BAR1</strain>
    </source>
</reference>
<gene>
    <name evidence="2" type="ORF">BAR1_07705</name>
</gene>
<keyword evidence="1" id="KW-0812">Transmembrane</keyword>